<sequence>MAKQCKFNFKPLAGVISAVICAALPLSAQADFEYELSADAMLDAVNYSGSEFSENGQELYLRRANLGIELEYNKLLNAEISGEYSELDEEYSFKDVYVGITPLKLLEFRVGRFKEPAGLERNQGLKNQVFLERSLATNVFSFGRKTGIGVIVDGDGWNVEGALMNQPGKDEGYDDSRVLALHASYNPYRNDAKTDFLHIGTSYSKRDATERRYDIDEPTVAPIYGNTIHSQRYRDADITSYGFEGSVGYKKLLLQAEYFDQTFNEADGDEYIHTGYYLTGSYTLLGGARQYRKGEVKSNKDAPQILEIAARISQADTVNDGEGDSADVASLIVNYYPTENYRLALEYAASDIQSYDNNVPLTLDGQAITARIQLSF</sequence>
<feature type="signal peptide" evidence="1">
    <location>
        <begin position="1"/>
        <end position="30"/>
    </location>
</feature>
<proteinExistence type="predicted"/>
<accession>A0AAW7X831</accession>
<comment type="caution">
    <text evidence="2">The sequence shown here is derived from an EMBL/GenBank/DDBJ whole genome shotgun (WGS) entry which is preliminary data.</text>
</comment>
<dbReference type="SUPFAM" id="SSF56935">
    <property type="entry name" value="Porins"/>
    <property type="match status" value="1"/>
</dbReference>
<feature type="chain" id="PRO_5043499431" evidence="1">
    <location>
        <begin position="31"/>
        <end position="376"/>
    </location>
</feature>
<protein>
    <submittedName>
        <fullName evidence="2">Porin</fullName>
    </submittedName>
</protein>
<dbReference type="Pfam" id="PF07396">
    <property type="entry name" value="Porin_O_P"/>
    <property type="match status" value="1"/>
</dbReference>
<reference evidence="2" key="1">
    <citation type="submission" date="2023-07" db="EMBL/GenBank/DDBJ databases">
        <title>Genome content predicts the carbon catabolic preferences of heterotrophic bacteria.</title>
        <authorList>
            <person name="Gralka M."/>
        </authorList>
    </citation>
    <scope>NUCLEOTIDE SEQUENCE</scope>
    <source>
        <strain evidence="2">I3M17_2</strain>
    </source>
</reference>
<evidence type="ECO:0000256" key="1">
    <source>
        <dbReference type="SAM" id="SignalP"/>
    </source>
</evidence>
<dbReference type="InterPro" id="IPR023614">
    <property type="entry name" value="Porin_dom_sf"/>
</dbReference>
<dbReference type="RefSeq" id="WP_303493317.1">
    <property type="nucleotide sequence ID" value="NZ_JAUOPB010000011.1"/>
</dbReference>
<dbReference type="Proteomes" id="UP001169760">
    <property type="component" value="Unassembled WGS sequence"/>
</dbReference>
<organism evidence="2 3">
    <name type="scientific">Saccharophagus degradans</name>
    <dbReference type="NCBI Taxonomy" id="86304"/>
    <lineage>
        <taxon>Bacteria</taxon>
        <taxon>Pseudomonadati</taxon>
        <taxon>Pseudomonadota</taxon>
        <taxon>Gammaproteobacteria</taxon>
        <taxon>Cellvibrionales</taxon>
        <taxon>Cellvibrionaceae</taxon>
        <taxon>Saccharophagus</taxon>
    </lineage>
</organism>
<dbReference type="InterPro" id="IPR010870">
    <property type="entry name" value="Porin_O/P"/>
</dbReference>
<dbReference type="Gene3D" id="2.40.160.10">
    <property type="entry name" value="Porin"/>
    <property type="match status" value="1"/>
</dbReference>
<dbReference type="AlphaFoldDB" id="A0AAW7X831"/>
<dbReference type="EMBL" id="JAUOPB010000011">
    <property type="protein sequence ID" value="MDO6423734.1"/>
    <property type="molecule type" value="Genomic_DNA"/>
</dbReference>
<gene>
    <name evidence="2" type="ORF">Q4521_14725</name>
</gene>
<name>A0AAW7X831_9GAMM</name>
<evidence type="ECO:0000313" key="2">
    <source>
        <dbReference type="EMBL" id="MDO6423734.1"/>
    </source>
</evidence>
<evidence type="ECO:0000313" key="3">
    <source>
        <dbReference type="Proteomes" id="UP001169760"/>
    </source>
</evidence>
<keyword evidence="1" id="KW-0732">Signal</keyword>